<dbReference type="AlphaFoldDB" id="A0A923NLB6"/>
<gene>
    <name evidence="3" type="ORF">H7R52_18935</name>
</gene>
<dbReference type="Gene3D" id="1.10.510.10">
    <property type="entry name" value="Transferase(Phosphotransferase) domain 1"/>
    <property type="match status" value="1"/>
</dbReference>
<name>A0A923NLB6_WEICO</name>
<keyword evidence="2" id="KW-0472">Membrane</keyword>
<feature type="transmembrane region" description="Helical" evidence="2">
    <location>
        <begin position="218"/>
        <end position="238"/>
    </location>
</feature>
<keyword evidence="2" id="KW-0812">Transmembrane</keyword>
<evidence type="ECO:0000256" key="1">
    <source>
        <dbReference type="SAM" id="MobiDB-lite"/>
    </source>
</evidence>
<accession>A0A923NLB6</accession>
<proteinExistence type="predicted"/>
<dbReference type="Proteomes" id="UP000650485">
    <property type="component" value="Unassembled WGS sequence"/>
</dbReference>
<protein>
    <submittedName>
        <fullName evidence="3">Conjugal transfer protein</fullName>
    </submittedName>
</protein>
<keyword evidence="2" id="KW-1133">Transmembrane helix</keyword>
<evidence type="ECO:0000313" key="4">
    <source>
        <dbReference type="Proteomes" id="UP000650485"/>
    </source>
</evidence>
<feature type="region of interest" description="Disordered" evidence="1">
    <location>
        <begin position="415"/>
        <end position="471"/>
    </location>
</feature>
<organism evidence="3 4">
    <name type="scientific">Weissella confusa</name>
    <name type="common">Lactobacillus confusus</name>
    <dbReference type="NCBI Taxonomy" id="1583"/>
    <lineage>
        <taxon>Bacteria</taxon>
        <taxon>Bacillati</taxon>
        <taxon>Bacillota</taxon>
        <taxon>Bacilli</taxon>
        <taxon>Lactobacillales</taxon>
        <taxon>Lactobacillaceae</taxon>
        <taxon>Weissella</taxon>
    </lineage>
</organism>
<feature type="compositionally biased region" description="Basic and acidic residues" evidence="1">
    <location>
        <begin position="450"/>
        <end position="471"/>
    </location>
</feature>
<feature type="compositionally biased region" description="Basic and acidic residues" evidence="1">
    <location>
        <begin position="415"/>
        <end position="442"/>
    </location>
</feature>
<evidence type="ECO:0000256" key="2">
    <source>
        <dbReference type="SAM" id="Phobius"/>
    </source>
</evidence>
<comment type="caution">
    <text evidence="3">The sequence shown here is derived from an EMBL/GenBank/DDBJ whole genome shotgun (WGS) entry which is preliminary data.</text>
</comment>
<sequence length="471" mass="53941">MNKNLDLLNIEVGTFERVKHVLTLKISKSQFRYDSINELNELKLPNENFLPVKSIQEKDNNVIIEYLLSNDAMSLKEIPKQRKAIKTAIAKRIMEQDVLSDNTYNISMNPANIWYYPMNKVWYAYRANESMPYDDRFNALTRYKAVILYIMTGAPYERLLTNPQEAMPKSKDELINQIINAVNVEDLKSIVRSIDEYVAYREWQDVDRQIQKSKKRTAIIAGVIGISAILLVAGVHHADNAKYAQLEQANKNKVIQVEAKSKLQLAIANKDWKSANEAMERAGYSRKQKVATYLDIKQYQQALNTDSTKVLEIVKRAYQNNDEKAVLTLKTPSGTLDKNKDQLALEKHIINYDEQDLTEQVSFATNPDVLLRLGRAFVAHDNEQYANMAQKKLAGIDTTKAKYLQAIMDLKSVTKRRDDAQKKLDDANHIDDKDDSKKDKVKSAQSDVDNANKDIKTAQKKVDDLKKKVGY</sequence>
<dbReference type="EMBL" id="JACSZT010000023">
    <property type="protein sequence ID" value="MBC6499817.1"/>
    <property type="molecule type" value="Genomic_DNA"/>
</dbReference>
<reference evidence="3" key="1">
    <citation type="submission" date="2020-08" db="EMBL/GenBank/DDBJ databases">
        <title>Complete genome sequence of Weissella confusa strain FS54 provides insights into metabolic potential.</title>
        <authorList>
            <person name="Fhoula I."/>
            <person name="Najjari A."/>
            <person name="Lekired A."/>
            <person name="Bessrour-Aouam N."/>
            <person name="Jaballah S."/>
            <person name="Klibi N."/>
            <person name="Ouzari H.-I."/>
        </authorList>
    </citation>
    <scope>NUCLEOTIDE SEQUENCE</scope>
    <source>
        <strain evidence="3">FS54</strain>
    </source>
</reference>
<evidence type="ECO:0000313" key="3">
    <source>
        <dbReference type="EMBL" id="MBC6499817.1"/>
    </source>
</evidence>